<sequence>MSKVTRLGPTMSEVTRLGPTARMLGPTMSEVARLGPTMKISEVTGLRRRMPMRAWQSSWLVKVSAQAGTEGQVIED</sequence>
<keyword evidence="2" id="KW-1185">Reference proteome</keyword>
<protein>
    <submittedName>
        <fullName evidence="1">Uncharacterized protein</fullName>
    </submittedName>
</protein>
<gene>
    <name evidence="1" type="ORF">JCGZ_09852</name>
</gene>
<name>A0A067KVQ9_JATCU</name>
<organism evidence="1 2">
    <name type="scientific">Jatropha curcas</name>
    <name type="common">Barbados nut</name>
    <dbReference type="NCBI Taxonomy" id="180498"/>
    <lineage>
        <taxon>Eukaryota</taxon>
        <taxon>Viridiplantae</taxon>
        <taxon>Streptophyta</taxon>
        <taxon>Embryophyta</taxon>
        <taxon>Tracheophyta</taxon>
        <taxon>Spermatophyta</taxon>
        <taxon>Magnoliopsida</taxon>
        <taxon>eudicotyledons</taxon>
        <taxon>Gunneridae</taxon>
        <taxon>Pentapetalae</taxon>
        <taxon>rosids</taxon>
        <taxon>fabids</taxon>
        <taxon>Malpighiales</taxon>
        <taxon>Euphorbiaceae</taxon>
        <taxon>Crotonoideae</taxon>
        <taxon>Jatropheae</taxon>
        <taxon>Jatropha</taxon>
    </lineage>
</organism>
<dbReference type="EMBL" id="KK914440">
    <property type="protein sequence ID" value="KDP36355.1"/>
    <property type="molecule type" value="Genomic_DNA"/>
</dbReference>
<dbReference type="AlphaFoldDB" id="A0A067KVQ9"/>
<dbReference type="Proteomes" id="UP000027138">
    <property type="component" value="Unassembled WGS sequence"/>
</dbReference>
<reference evidence="1 2" key="1">
    <citation type="journal article" date="2014" name="PLoS ONE">
        <title>Global Analysis of Gene Expression Profiles in Physic Nut (Jatropha curcas L.) Seedlings Exposed to Salt Stress.</title>
        <authorList>
            <person name="Zhang L."/>
            <person name="Zhang C."/>
            <person name="Wu P."/>
            <person name="Chen Y."/>
            <person name="Li M."/>
            <person name="Jiang H."/>
            <person name="Wu G."/>
        </authorList>
    </citation>
    <scope>NUCLEOTIDE SEQUENCE [LARGE SCALE GENOMIC DNA]</scope>
    <source>
        <strain evidence="2">cv. GZQX0401</strain>
        <tissue evidence="1">Young leaves</tissue>
    </source>
</reference>
<evidence type="ECO:0000313" key="2">
    <source>
        <dbReference type="Proteomes" id="UP000027138"/>
    </source>
</evidence>
<accession>A0A067KVQ9</accession>
<evidence type="ECO:0000313" key="1">
    <source>
        <dbReference type="EMBL" id="KDP36355.1"/>
    </source>
</evidence>
<proteinExistence type="predicted"/>